<dbReference type="GO" id="GO:0004751">
    <property type="term" value="F:ribose-5-phosphate isomerase activity"/>
    <property type="evidence" value="ECO:0007669"/>
    <property type="project" value="UniProtKB-EC"/>
</dbReference>
<keyword evidence="7" id="KW-0812">Transmembrane</keyword>
<dbReference type="EC" id="5.3.1.6" evidence="4"/>
<accession>A0AA85IKY8</accession>
<dbReference type="SUPFAM" id="SSF100950">
    <property type="entry name" value="NagB/RpiA/CoA transferase-like"/>
    <property type="match status" value="1"/>
</dbReference>
<dbReference type="CDD" id="cd01398">
    <property type="entry name" value="RPI_A"/>
    <property type="match status" value="1"/>
</dbReference>
<dbReference type="FunFam" id="3.40.50.1360:FF:000001">
    <property type="entry name" value="Ribose-5-phosphate isomerase A"/>
    <property type="match status" value="1"/>
</dbReference>
<reference evidence="9" key="2">
    <citation type="submission" date="2023-11" db="UniProtKB">
        <authorList>
            <consortium name="WormBaseParasite"/>
        </authorList>
    </citation>
    <scope>IDENTIFICATION</scope>
</reference>
<evidence type="ECO:0000256" key="7">
    <source>
        <dbReference type="SAM" id="Phobius"/>
    </source>
</evidence>
<dbReference type="AlphaFoldDB" id="A0AA85IKY8"/>
<evidence type="ECO:0000256" key="4">
    <source>
        <dbReference type="ARBA" id="ARBA00011959"/>
    </source>
</evidence>
<sequence>MYCYLIIGNRYAGYRLLINQSSLLKSHYSTSSMDESAALELAKKNACQSAVRDWLKDNQIVGLGSGTTIKYAVEYIAEQVKKQHLHIQCIPTSFQARQLLISHKLPVTDLEMCEQIDVTFDGADEVDEKLNLIKGGGGCLLQEKIVASCTTNFIAIVDERLVDTCLAAIRLLSITLIIIIAIILYNEKYYPFNSLLSASMA</sequence>
<dbReference type="NCBIfam" id="TIGR00021">
    <property type="entry name" value="rpiA"/>
    <property type="match status" value="1"/>
</dbReference>
<dbReference type="Proteomes" id="UP000050795">
    <property type="component" value="Unassembled WGS sequence"/>
</dbReference>
<feature type="transmembrane region" description="Helical" evidence="7">
    <location>
        <begin position="167"/>
        <end position="185"/>
    </location>
</feature>
<dbReference type="InterPro" id="IPR004788">
    <property type="entry name" value="Ribose5P_isomerase_type_A"/>
</dbReference>
<organism evidence="8 9">
    <name type="scientific">Trichobilharzia regenti</name>
    <name type="common">Nasal bird schistosome</name>
    <dbReference type="NCBI Taxonomy" id="157069"/>
    <lineage>
        <taxon>Eukaryota</taxon>
        <taxon>Metazoa</taxon>
        <taxon>Spiralia</taxon>
        <taxon>Lophotrochozoa</taxon>
        <taxon>Platyhelminthes</taxon>
        <taxon>Trematoda</taxon>
        <taxon>Digenea</taxon>
        <taxon>Strigeidida</taxon>
        <taxon>Schistosomatoidea</taxon>
        <taxon>Schistosomatidae</taxon>
        <taxon>Trichobilharzia</taxon>
    </lineage>
</organism>
<dbReference type="PANTHER" id="PTHR11934">
    <property type="entry name" value="RIBOSE-5-PHOSPHATE ISOMERASE"/>
    <property type="match status" value="1"/>
</dbReference>
<keyword evidence="7" id="KW-1133">Transmembrane helix</keyword>
<evidence type="ECO:0000256" key="5">
    <source>
        <dbReference type="ARBA" id="ARBA00023235"/>
    </source>
</evidence>
<dbReference type="Gene3D" id="3.40.50.1360">
    <property type="match status" value="1"/>
</dbReference>
<dbReference type="InterPro" id="IPR037171">
    <property type="entry name" value="NagB/RpiA_transferase-like"/>
</dbReference>
<protein>
    <recommendedName>
        <fullName evidence="4">ribose-5-phosphate isomerase</fullName>
        <ecNumber evidence="4">5.3.1.6</ecNumber>
    </recommendedName>
    <alternativeName>
        <fullName evidence="6">Phosphoriboisomerase</fullName>
    </alternativeName>
</protein>
<dbReference type="Pfam" id="PF06026">
    <property type="entry name" value="Rib_5-P_isom_A"/>
    <property type="match status" value="1"/>
</dbReference>
<keyword evidence="5" id="KW-0413">Isomerase</keyword>
<comment type="catalytic activity">
    <reaction evidence="1">
        <text>aldehydo-D-ribose 5-phosphate = D-ribulose 5-phosphate</text>
        <dbReference type="Rhea" id="RHEA:14657"/>
        <dbReference type="ChEBI" id="CHEBI:58121"/>
        <dbReference type="ChEBI" id="CHEBI:58273"/>
        <dbReference type="EC" id="5.3.1.6"/>
    </reaction>
</comment>
<dbReference type="GO" id="GO:0005737">
    <property type="term" value="C:cytoplasm"/>
    <property type="evidence" value="ECO:0007669"/>
    <property type="project" value="TreeGrafter"/>
</dbReference>
<keyword evidence="7" id="KW-0472">Membrane</keyword>
<evidence type="ECO:0000256" key="1">
    <source>
        <dbReference type="ARBA" id="ARBA00001713"/>
    </source>
</evidence>
<reference evidence="8" key="1">
    <citation type="submission" date="2022-06" db="EMBL/GenBank/DDBJ databases">
        <authorList>
            <person name="Berger JAMES D."/>
            <person name="Berger JAMES D."/>
        </authorList>
    </citation>
    <scope>NUCLEOTIDE SEQUENCE [LARGE SCALE GENOMIC DNA]</scope>
</reference>
<comment type="similarity">
    <text evidence="3">Belongs to the ribose 5-phosphate isomerase family.</text>
</comment>
<evidence type="ECO:0000256" key="3">
    <source>
        <dbReference type="ARBA" id="ARBA00008088"/>
    </source>
</evidence>
<evidence type="ECO:0000256" key="2">
    <source>
        <dbReference type="ARBA" id="ARBA00004988"/>
    </source>
</evidence>
<evidence type="ECO:0000256" key="6">
    <source>
        <dbReference type="ARBA" id="ARBA00029734"/>
    </source>
</evidence>
<dbReference type="GO" id="GO:0009052">
    <property type="term" value="P:pentose-phosphate shunt, non-oxidative branch"/>
    <property type="evidence" value="ECO:0007669"/>
    <property type="project" value="InterPro"/>
</dbReference>
<comment type="pathway">
    <text evidence="2">Carbohydrate degradation; pentose phosphate pathway; D-ribose 5-phosphate from D-ribulose 5-phosphate (non-oxidative stage): step 1/1.</text>
</comment>
<dbReference type="GO" id="GO:0006014">
    <property type="term" value="P:D-ribose metabolic process"/>
    <property type="evidence" value="ECO:0007669"/>
    <property type="project" value="TreeGrafter"/>
</dbReference>
<keyword evidence="8" id="KW-1185">Reference proteome</keyword>
<proteinExistence type="inferred from homology"/>
<name>A0AA85IKY8_TRIRE</name>
<evidence type="ECO:0000313" key="8">
    <source>
        <dbReference type="Proteomes" id="UP000050795"/>
    </source>
</evidence>
<dbReference type="WBParaSite" id="TREG1_101790.6">
    <property type="protein sequence ID" value="TREG1_101790.6"/>
    <property type="gene ID" value="TREG1_101790"/>
</dbReference>
<dbReference type="PANTHER" id="PTHR11934:SF0">
    <property type="entry name" value="RIBOSE-5-PHOSPHATE ISOMERASE"/>
    <property type="match status" value="1"/>
</dbReference>
<evidence type="ECO:0000313" key="9">
    <source>
        <dbReference type="WBParaSite" id="TREG1_101790.6"/>
    </source>
</evidence>